<evidence type="ECO:0000313" key="2">
    <source>
        <dbReference type="EMBL" id="MBE1592328.1"/>
    </source>
</evidence>
<name>A0ABR9MHE2_9ACTN</name>
<dbReference type="InterPro" id="IPR050491">
    <property type="entry name" value="AmpC-like"/>
</dbReference>
<reference evidence="2 3" key="1">
    <citation type="submission" date="2020-10" db="EMBL/GenBank/DDBJ databases">
        <title>Sequencing the genomes of 1000 actinobacteria strains.</title>
        <authorList>
            <person name="Klenk H.-P."/>
        </authorList>
    </citation>
    <scope>NUCLEOTIDE SEQUENCE [LARGE SCALE GENOMIC DNA]</scope>
    <source>
        <strain evidence="2 3">DSM 43173</strain>
    </source>
</reference>
<comment type="caution">
    <text evidence="2">The sequence shown here is derived from an EMBL/GenBank/DDBJ whole genome shotgun (WGS) entry which is preliminary data.</text>
</comment>
<proteinExistence type="predicted"/>
<dbReference type="Proteomes" id="UP000633509">
    <property type="component" value="Unassembled WGS sequence"/>
</dbReference>
<evidence type="ECO:0000259" key="1">
    <source>
        <dbReference type="Pfam" id="PF00144"/>
    </source>
</evidence>
<keyword evidence="2" id="KW-0121">Carboxypeptidase</keyword>
<dbReference type="EC" id="3.4.16.4" evidence="2"/>
<organism evidence="2 3">
    <name type="scientific">Nonomuraea angiospora</name>
    <dbReference type="NCBI Taxonomy" id="46172"/>
    <lineage>
        <taxon>Bacteria</taxon>
        <taxon>Bacillati</taxon>
        <taxon>Actinomycetota</taxon>
        <taxon>Actinomycetes</taxon>
        <taxon>Streptosporangiales</taxon>
        <taxon>Streptosporangiaceae</taxon>
        <taxon>Nonomuraea</taxon>
    </lineage>
</organism>
<protein>
    <submittedName>
        <fullName evidence="2">D-alanyl-D-alanine carboxypeptidase</fullName>
        <ecNumber evidence="2">3.4.16.4</ecNumber>
    </submittedName>
</protein>
<dbReference type="EMBL" id="JADBEK010000001">
    <property type="protein sequence ID" value="MBE1592328.1"/>
    <property type="molecule type" value="Genomic_DNA"/>
</dbReference>
<keyword evidence="3" id="KW-1185">Reference proteome</keyword>
<keyword evidence="2" id="KW-0645">Protease</keyword>
<dbReference type="SUPFAM" id="SSF56601">
    <property type="entry name" value="beta-lactamase/transpeptidase-like"/>
    <property type="match status" value="1"/>
</dbReference>
<dbReference type="PANTHER" id="PTHR46825">
    <property type="entry name" value="D-ALANYL-D-ALANINE-CARBOXYPEPTIDASE/ENDOPEPTIDASE AMPH"/>
    <property type="match status" value="1"/>
</dbReference>
<feature type="domain" description="Beta-lactamase-related" evidence="1">
    <location>
        <begin position="10"/>
        <end position="301"/>
    </location>
</feature>
<gene>
    <name evidence="2" type="ORF">H4W80_010586</name>
</gene>
<dbReference type="GO" id="GO:0009002">
    <property type="term" value="F:serine-type D-Ala-D-Ala carboxypeptidase activity"/>
    <property type="evidence" value="ECO:0007669"/>
    <property type="project" value="UniProtKB-EC"/>
</dbReference>
<dbReference type="InterPro" id="IPR012338">
    <property type="entry name" value="Beta-lactam/transpept-like"/>
</dbReference>
<sequence>MSGPSYGSWTRALGVCDLATGVRLTAGSRMRIGSLTKTIVALIVLRLVEAGDLSLDDEIQAHLAEPQIPRGVTVRRLLDMTSGLPDYTSEEFVAGLLLEPDRLWTPSELLKVALRNPQQFEPGTSWAYCNAGYIMLGMLIEHVTGARVEDVARRLVFDPLGMRETELPPLTHDAAALPDPRLRGYHRRDGELVDATRVNPSWAWTAGNAVSTVGDLRLLVEASVHGDLLQEQTRRELMRTHPVPDSTFTYGLGIANFDGMWGHNGELPGFQSFAGHDPATATTVVVLTNLDDHSADLLAAFLRTRLANAAGS</sequence>
<keyword evidence="2" id="KW-0378">Hydrolase</keyword>
<evidence type="ECO:0000313" key="3">
    <source>
        <dbReference type="Proteomes" id="UP000633509"/>
    </source>
</evidence>
<accession>A0ABR9MHE2</accession>
<dbReference type="PANTHER" id="PTHR46825:SF7">
    <property type="entry name" value="D-ALANYL-D-ALANINE CARBOXYPEPTIDASE"/>
    <property type="match status" value="1"/>
</dbReference>
<dbReference type="Pfam" id="PF00144">
    <property type="entry name" value="Beta-lactamase"/>
    <property type="match status" value="1"/>
</dbReference>
<dbReference type="Gene3D" id="3.40.710.10">
    <property type="entry name" value="DD-peptidase/beta-lactamase superfamily"/>
    <property type="match status" value="1"/>
</dbReference>
<dbReference type="InterPro" id="IPR001466">
    <property type="entry name" value="Beta-lactam-related"/>
</dbReference>